<reference evidence="2" key="2">
    <citation type="submission" date="2021-09" db="EMBL/GenBank/DDBJ databases">
        <authorList>
            <person name="Jia N."/>
            <person name="Wang J."/>
            <person name="Shi W."/>
            <person name="Du L."/>
            <person name="Sun Y."/>
            <person name="Zhan W."/>
            <person name="Jiang J."/>
            <person name="Wang Q."/>
            <person name="Zhang B."/>
            <person name="Ji P."/>
            <person name="Sakyi L.B."/>
            <person name="Cui X."/>
            <person name="Yuan T."/>
            <person name="Jiang B."/>
            <person name="Yang W."/>
            <person name="Lam T.T.-Y."/>
            <person name="Chang Q."/>
            <person name="Ding S."/>
            <person name="Wang X."/>
            <person name="Zhu J."/>
            <person name="Ruan X."/>
            <person name="Zhao L."/>
            <person name="Wei J."/>
            <person name="Que T."/>
            <person name="Du C."/>
            <person name="Cheng J."/>
            <person name="Dai P."/>
            <person name="Han X."/>
            <person name="Huang E."/>
            <person name="Gao Y."/>
            <person name="Liu J."/>
            <person name="Shao H."/>
            <person name="Ye R."/>
            <person name="Li L."/>
            <person name="Wei W."/>
            <person name="Wang X."/>
            <person name="Wang C."/>
            <person name="Huo Q."/>
            <person name="Li W."/>
            <person name="Guo W."/>
            <person name="Chen H."/>
            <person name="Chen S."/>
            <person name="Zhou L."/>
            <person name="Zhou L."/>
            <person name="Ni X."/>
            <person name="Tian J."/>
            <person name="Zhou Y."/>
            <person name="Sheng Y."/>
            <person name="Liu T."/>
            <person name="Pan Y."/>
            <person name="Xia L."/>
            <person name="Li J."/>
            <person name="Zhao F."/>
            <person name="Cao W."/>
        </authorList>
    </citation>
    <scope>NUCLEOTIDE SEQUENCE</scope>
    <source>
        <strain evidence="2">Rsan-2018</strain>
        <tissue evidence="2">Larvae</tissue>
    </source>
</reference>
<protein>
    <submittedName>
        <fullName evidence="2">Uncharacterized protein</fullName>
    </submittedName>
</protein>
<dbReference type="Gene3D" id="3.40.50.300">
    <property type="entry name" value="P-loop containing nucleotide triphosphate hydrolases"/>
    <property type="match status" value="1"/>
</dbReference>
<evidence type="ECO:0000313" key="2">
    <source>
        <dbReference type="EMBL" id="KAH7938934.1"/>
    </source>
</evidence>
<sequence length="492" mass="55107">MNPTTNVERRRHRAKALLKIHGTSEISLFVDASPYAKQRAHAAVAVDATGICINACTVLTTKIEEAEEVAIAMALTSTKHSFILSHSQVAIRNSTYNPNETVPALSRELTRRAAQGVPSRPHKSLTRAAAGACPDEDATPPKTPPRPPKLAGTRRRLSVCHPMESVILLNENRGTGSTSSSGAASAEEETLRLEGCLSAERSLLDFVRQYPSQGHTMLLYGASGSAFIYLAKMIAKEDPRWEVHYVRMKQFMGRSIGRDCQRELESLFTEGKDKIKMLFFYLLDTIYGNALAAEEIDYAQRFKTELPEYIKRVASTDKKKLAVVASARKPWLFPNDLQSLFQKWVHVGLPGSAERIRLIKAHIGHVPCSLSDSNFLQLSRMTEDYTYSEIGNMVEEAHLGPFKRIEGATHFKKVDNHWEVCSPRERGAVQLSWHTMKPTDVKEPLVYGDILDGFVKVELRRTDKELAEMETIRLAHLEPKQDNNPSDRARNS</sequence>
<dbReference type="AlphaFoldDB" id="A0A9D4SNN4"/>
<name>A0A9D4SNN4_RHISA</name>
<dbReference type="InterPro" id="IPR050304">
    <property type="entry name" value="MT-severing_AAA_ATPase"/>
</dbReference>
<dbReference type="Proteomes" id="UP000821837">
    <property type="component" value="Chromosome 8"/>
</dbReference>
<comment type="caution">
    <text evidence="2">The sequence shown here is derived from an EMBL/GenBank/DDBJ whole genome shotgun (WGS) entry which is preliminary data.</text>
</comment>
<dbReference type="EMBL" id="JABSTV010001254">
    <property type="protein sequence ID" value="KAH7938934.1"/>
    <property type="molecule type" value="Genomic_DNA"/>
</dbReference>
<reference evidence="2" key="1">
    <citation type="journal article" date="2020" name="Cell">
        <title>Large-Scale Comparative Analyses of Tick Genomes Elucidate Their Genetic Diversity and Vector Capacities.</title>
        <authorList>
            <consortium name="Tick Genome and Microbiome Consortium (TIGMIC)"/>
            <person name="Jia N."/>
            <person name="Wang J."/>
            <person name="Shi W."/>
            <person name="Du L."/>
            <person name="Sun Y."/>
            <person name="Zhan W."/>
            <person name="Jiang J.F."/>
            <person name="Wang Q."/>
            <person name="Zhang B."/>
            <person name="Ji P."/>
            <person name="Bell-Sakyi L."/>
            <person name="Cui X.M."/>
            <person name="Yuan T.T."/>
            <person name="Jiang B.G."/>
            <person name="Yang W.F."/>
            <person name="Lam T.T."/>
            <person name="Chang Q.C."/>
            <person name="Ding S.J."/>
            <person name="Wang X.J."/>
            <person name="Zhu J.G."/>
            <person name="Ruan X.D."/>
            <person name="Zhao L."/>
            <person name="Wei J.T."/>
            <person name="Ye R.Z."/>
            <person name="Que T.C."/>
            <person name="Du C.H."/>
            <person name="Zhou Y.H."/>
            <person name="Cheng J.X."/>
            <person name="Dai P.F."/>
            <person name="Guo W.B."/>
            <person name="Han X.H."/>
            <person name="Huang E.J."/>
            <person name="Li L.F."/>
            <person name="Wei W."/>
            <person name="Gao Y.C."/>
            <person name="Liu J.Z."/>
            <person name="Shao H.Z."/>
            <person name="Wang X."/>
            <person name="Wang C.C."/>
            <person name="Yang T.C."/>
            <person name="Huo Q.B."/>
            <person name="Li W."/>
            <person name="Chen H.Y."/>
            <person name="Chen S.E."/>
            <person name="Zhou L.G."/>
            <person name="Ni X.B."/>
            <person name="Tian J.H."/>
            <person name="Sheng Y."/>
            <person name="Liu T."/>
            <person name="Pan Y.S."/>
            <person name="Xia L.Y."/>
            <person name="Li J."/>
            <person name="Zhao F."/>
            <person name="Cao W.C."/>
        </authorList>
    </citation>
    <scope>NUCLEOTIDE SEQUENCE</scope>
    <source>
        <strain evidence="2">Rsan-2018</strain>
    </source>
</reference>
<dbReference type="GO" id="GO:0007033">
    <property type="term" value="P:vacuole organization"/>
    <property type="evidence" value="ECO:0007669"/>
    <property type="project" value="TreeGrafter"/>
</dbReference>
<keyword evidence="3" id="KW-1185">Reference proteome</keyword>
<evidence type="ECO:0000313" key="3">
    <source>
        <dbReference type="Proteomes" id="UP000821837"/>
    </source>
</evidence>
<dbReference type="GO" id="GO:0016197">
    <property type="term" value="P:endosomal transport"/>
    <property type="evidence" value="ECO:0007669"/>
    <property type="project" value="TreeGrafter"/>
</dbReference>
<dbReference type="PANTHER" id="PTHR23074">
    <property type="entry name" value="AAA DOMAIN-CONTAINING"/>
    <property type="match status" value="1"/>
</dbReference>
<dbReference type="SUPFAM" id="SSF52540">
    <property type="entry name" value="P-loop containing nucleoside triphosphate hydrolases"/>
    <property type="match status" value="1"/>
</dbReference>
<gene>
    <name evidence="2" type="ORF">HPB52_002484</name>
</gene>
<feature type="region of interest" description="Disordered" evidence="1">
    <location>
        <begin position="111"/>
        <end position="154"/>
    </location>
</feature>
<evidence type="ECO:0000256" key="1">
    <source>
        <dbReference type="SAM" id="MobiDB-lite"/>
    </source>
</evidence>
<dbReference type="InterPro" id="IPR027417">
    <property type="entry name" value="P-loop_NTPase"/>
</dbReference>
<proteinExistence type="predicted"/>
<dbReference type="VEuPathDB" id="VectorBase:RSAN_057729"/>
<accession>A0A9D4SNN4</accession>
<dbReference type="GO" id="GO:0016887">
    <property type="term" value="F:ATP hydrolysis activity"/>
    <property type="evidence" value="ECO:0007669"/>
    <property type="project" value="TreeGrafter"/>
</dbReference>
<dbReference type="Gene3D" id="1.10.8.60">
    <property type="match status" value="1"/>
</dbReference>
<dbReference type="PANTHER" id="PTHR23074:SF83">
    <property type="entry name" value="VACUOLAR PROTEIN SORTING-ASSOCIATED PROTEIN 4A"/>
    <property type="match status" value="1"/>
</dbReference>
<organism evidence="2 3">
    <name type="scientific">Rhipicephalus sanguineus</name>
    <name type="common">Brown dog tick</name>
    <name type="synonym">Ixodes sanguineus</name>
    <dbReference type="NCBI Taxonomy" id="34632"/>
    <lineage>
        <taxon>Eukaryota</taxon>
        <taxon>Metazoa</taxon>
        <taxon>Ecdysozoa</taxon>
        <taxon>Arthropoda</taxon>
        <taxon>Chelicerata</taxon>
        <taxon>Arachnida</taxon>
        <taxon>Acari</taxon>
        <taxon>Parasitiformes</taxon>
        <taxon>Ixodida</taxon>
        <taxon>Ixodoidea</taxon>
        <taxon>Ixodidae</taxon>
        <taxon>Rhipicephalinae</taxon>
        <taxon>Rhipicephalus</taxon>
        <taxon>Rhipicephalus</taxon>
    </lineage>
</organism>